<dbReference type="GO" id="GO:0016973">
    <property type="term" value="P:poly(A)+ mRNA export from nucleus"/>
    <property type="evidence" value="ECO:0007669"/>
    <property type="project" value="TreeGrafter"/>
</dbReference>
<dbReference type="EMBL" id="KQ257455">
    <property type="protein sequence ID" value="KND00663.1"/>
    <property type="molecule type" value="Genomic_DNA"/>
</dbReference>
<evidence type="ECO:0000313" key="3">
    <source>
        <dbReference type="Proteomes" id="UP000053201"/>
    </source>
</evidence>
<organism evidence="2 3">
    <name type="scientific">Spizellomyces punctatus (strain DAOM BR117)</name>
    <dbReference type="NCBI Taxonomy" id="645134"/>
    <lineage>
        <taxon>Eukaryota</taxon>
        <taxon>Fungi</taxon>
        <taxon>Fungi incertae sedis</taxon>
        <taxon>Chytridiomycota</taxon>
        <taxon>Chytridiomycota incertae sedis</taxon>
        <taxon>Chytridiomycetes</taxon>
        <taxon>Spizellomycetales</taxon>
        <taxon>Spizellomycetaceae</taxon>
        <taxon>Spizellomyces</taxon>
    </lineage>
</organism>
<accession>A0A0L0HHV2</accession>
<gene>
    <name evidence="2" type="ORF">SPPG_03786</name>
</gene>
<dbReference type="PANTHER" id="PTHR12732">
    <property type="entry name" value="UNCHARACTERIZED PROTEASOME COMPONENT REGION PCI-CONTAINING"/>
    <property type="match status" value="1"/>
</dbReference>
<dbReference type="VEuPathDB" id="FungiDB:SPPG_03786"/>
<sequence length="432" mass="48885">MTPLGDYLAKVANAVGTENGEALATLTDLLMPEEWVSQLLPELSEGEFSTIEARVSSAVPAPLDSYVSAFLGYLQTADPRDFYDAAAAVFAQFCNPVFSRHWHIPVLKRLCGSMIFLALQRDMYLKSLGKKGTSAVNLQNRFSVLMSLILVDRPGFAETKAAALLVANTALRFYIKINEWQLCTKLVRQIDQRRLDLTAYSMSQRVTYHFLVGRLKLYYHKFRAAERHLSFALEHCHARAGANRCRIFSLLVVARMIRGMIPRTYLLEKFQLDQSFGPLIAAYKRGHLAEYDRLLEKNASFFASLGVLYILEHRTRIIMYRNLFRSVLLLSREGKPDAAMTQLDYAQLLRACVFAGVQDMNMASLESIVVALIAQGYMKGYTLPARKLVVVSRNNPFPVPYQLAELRKARAKTKRVVNPPRRPSRRLSMGGM</sequence>
<dbReference type="SMART" id="SM00753">
    <property type="entry name" value="PAM"/>
    <property type="match status" value="1"/>
</dbReference>
<dbReference type="InterPro" id="IPR045114">
    <property type="entry name" value="Csn12-like"/>
</dbReference>
<dbReference type="GeneID" id="27687276"/>
<evidence type="ECO:0000256" key="1">
    <source>
        <dbReference type="SAM" id="MobiDB-lite"/>
    </source>
</evidence>
<dbReference type="AlphaFoldDB" id="A0A0L0HHV2"/>
<feature type="region of interest" description="Disordered" evidence="1">
    <location>
        <begin position="412"/>
        <end position="432"/>
    </location>
</feature>
<dbReference type="InParanoid" id="A0A0L0HHV2"/>
<dbReference type="STRING" id="645134.A0A0L0HHV2"/>
<reference evidence="2 3" key="1">
    <citation type="submission" date="2009-08" db="EMBL/GenBank/DDBJ databases">
        <title>The Genome Sequence of Spizellomyces punctatus strain DAOM BR117.</title>
        <authorList>
            <consortium name="The Broad Institute Genome Sequencing Platform"/>
            <person name="Russ C."/>
            <person name="Cuomo C."/>
            <person name="Shea T."/>
            <person name="Young S.K."/>
            <person name="Zeng Q."/>
            <person name="Koehrsen M."/>
            <person name="Haas B."/>
            <person name="Borodovsky M."/>
            <person name="Guigo R."/>
            <person name="Alvarado L."/>
            <person name="Berlin A."/>
            <person name="Bochicchio J."/>
            <person name="Borenstein D."/>
            <person name="Chapman S."/>
            <person name="Chen Z."/>
            <person name="Engels R."/>
            <person name="Freedman E."/>
            <person name="Gellesch M."/>
            <person name="Goldberg J."/>
            <person name="Griggs A."/>
            <person name="Gujja S."/>
            <person name="Heiman D."/>
            <person name="Hepburn T."/>
            <person name="Howarth C."/>
            <person name="Jen D."/>
            <person name="Larson L."/>
            <person name="Lewis B."/>
            <person name="Mehta T."/>
            <person name="Park D."/>
            <person name="Pearson M."/>
            <person name="Roberts A."/>
            <person name="Saif S."/>
            <person name="Shenoy N."/>
            <person name="Sisk P."/>
            <person name="Stolte C."/>
            <person name="Sykes S."/>
            <person name="Thomson T."/>
            <person name="Walk T."/>
            <person name="White J."/>
            <person name="Yandava C."/>
            <person name="Burger G."/>
            <person name="Gray M.W."/>
            <person name="Holland P.W.H."/>
            <person name="King N."/>
            <person name="Lang F.B.F."/>
            <person name="Roger A.J."/>
            <person name="Ruiz-Trillo I."/>
            <person name="Lander E."/>
            <person name="Nusbaum C."/>
        </authorList>
    </citation>
    <scope>NUCLEOTIDE SEQUENCE [LARGE SCALE GENOMIC DNA]</scope>
    <source>
        <strain evidence="2 3">DAOM BR117</strain>
    </source>
</reference>
<dbReference type="eggNOG" id="KOG2688">
    <property type="taxonomic scope" value="Eukaryota"/>
</dbReference>
<dbReference type="GO" id="GO:0006368">
    <property type="term" value="P:transcription elongation by RNA polymerase II"/>
    <property type="evidence" value="ECO:0007669"/>
    <property type="project" value="TreeGrafter"/>
</dbReference>
<dbReference type="OMA" id="PQLCSNI"/>
<dbReference type="FunCoup" id="A0A0L0HHV2">
    <property type="interactions" value="12"/>
</dbReference>
<name>A0A0L0HHV2_SPIPD</name>
<dbReference type="GO" id="GO:0003690">
    <property type="term" value="F:double-stranded DNA binding"/>
    <property type="evidence" value="ECO:0007669"/>
    <property type="project" value="InterPro"/>
</dbReference>
<evidence type="ECO:0000313" key="2">
    <source>
        <dbReference type="EMBL" id="KND00663.1"/>
    </source>
</evidence>
<dbReference type="GO" id="GO:0070390">
    <property type="term" value="C:transcription export complex 2"/>
    <property type="evidence" value="ECO:0007669"/>
    <property type="project" value="TreeGrafter"/>
</dbReference>
<dbReference type="GO" id="GO:0000973">
    <property type="term" value="P:post-transcriptional tethering of RNA polymerase II gene DNA at nuclear periphery"/>
    <property type="evidence" value="ECO:0007669"/>
    <property type="project" value="TreeGrafter"/>
</dbReference>
<dbReference type="InterPro" id="IPR036388">
    <property type="entry name" value="WH-like_DNA-bd_sf"/>
</dbReference>
<dbReference type="PANTHER" id="PTHR12732:SF0">
    <property type="entry name" value="PCI DOMAIN-CONTAINING PROTEIN 2"/>
    <property type="match status" value="1"/>
</dbReference>
<dbReference type="OrthoDB" id="5404651at2759"/>
<dbReference type="Proteomes" id="UP000053201">
    <property type="component" value="Unassembled WGS sequence"/>
</dbReference>
<proteinExistence type="predicted"/>
<dbReference type="RefSeq" id="XP_016608702.1">
    <property type="nucleotide sequence ID" value="XM_016752035.1"/>
</dbReference>
<keyword evidence="3" id="KW-1185">Reference proteome</keyword>
<protein>
    <submittedName>
        <fullName evidence="2">Uncharacterized protein</fullName>
    </submittedName>
</protein>
<dbReference type="Gene3D" id="1.10.10.10">
    <property type="entry name" value="Winged helix-like DNA-binding domain superfamily/Winged helix DNA-binding domain"/>
    <property type="match status" value="1"/>
</dbReference>
<dbReference type="GO" id="GO:0003723">
    <property type="term" value="F:RNA binding"/>
    <property type="evidence" value="ECO:0007669"/>
    <property type="project" value="InterPro"/>
</dbReference>